<feature type="compositionally biased region" description="Basic and acidic residues" evidence="2">
    <location>
        <begin position="1306"/>
        <end position="1322"/>
    </location>
</feature>
<dbReference type="PANTHER" id="PTHR34512:SF30">
    <property type="entry name" value="OUTER MEMBRANE PROTEIN ASSEMBLY FACTOR BAMB"/>
    <property type="match status" value="1"/>
</dbReference>
<protein>
    <submittedName>
        <fullName evidence="4">Outer membrane protein assembly factor BamB</fullName>
    </submittedName>
</protein>
<dbReference type="Proteomes" id="UP000609651">
    <property type="component" value="Unassembled WGS sequence"/>
</dbReference>
<name>A0ABX1VBI7_9PLAN</name>
<keyword evidence="5" id="KW-1185">Reference proteome</keyword>
<feature type="coiled-coil region" evidence="1">
    <location>
        <begin position="1332"/>
        <end position="1369"/>
    </location>
</feature>
<evidence type="ECO:0000313" key="4">
    <source>
        <dbReference type="EMBL" id="NNJ24698.1"/>
    </source>
</evidence>
<dbReference type="InterPro" id="IPR018391">
    <property type="entry name" value="PQQ_b-propeller_rpt"/>
</dbReference>
<evidence type="ECO:0000256" key="2">
    <source>
        <dbReference type="SAM" id="MobiDB-lite"/>
    </source>
</evidence>
<dbReference type="InterPro" id="IPR015943">
    <property type="entry name" value="WD40/YVTN_repeat-like_dom_sf"/>
</dbReference>
<dbReference type="Pfam" id="PF13360">
    <property type="entry name" value="PQQ_2"/>
    <property type="match status" value="2"/>
</dbReference>
<dbReference type="SUPFAM" id="SSF50998">
    <property type="entry name" value="Quinoprotein alcohol dehydrogenase-like"/>
    <property type="match status" value="3"/>
</dbReference>
<keyword evidence="1" id="KW-0175">Coiled coil</keyword>
<sequence length="1373" mass="146013">MPRWTTPIIADAGEREEFREAVDRLQRSDAALLPVWEPLTVTVGGRHLTLARTTAGVVATDAETGEIQWRSRESGLAVRGAKPRILYYSSRNTQNEAEQNDTISAVYREASFGKLSTDGVRVFLLEADEETPGVPTNYSGRILGEVGRPVRLVAYRIETGRLDWEIGGTFRDEPFDLPLAGWRPLGAPVVDGGDLFLVAERVAAEGLRQINLFCLDPATGRPRWNRNVAAAESTITTDPVRAEWGAWCAVSNGVIVVPTTVGWVAGIDRLTREVLWVERVYEPEVGNLEGQRIWRGGAVISASPRDGLADYWRPGPPLVLDNRVVLAPPGEDRLYALDLMTGERLWRPRRRRDWKAMTALLPPALFEATGKTEDGALVLVGPNGLAAVSLTDGSTRVWTYTLPPELGRPSGMPLVAGDRLLLPVSGGALVSVDAVTGKDAEVSWRTDAGGPARGLGALGVSAGRLISVGPSGFVGFEDRAGLAADLAAAAEAPESQDALLMLREAELLRTGGETAKVLAKLDAIHGDGSAGRETPAGLSPADAERYRALLRGTLRDAILGFPEGPLPEPDRQDELLDRLSALADTPARVIAADRLRADRLRSRGEPAKAVTALWELMGARLDEGAVPDDNPLVPAAGDDEPPPPAAEPVAPEPDAEVRLSRAVSRQLRGIWEAGGADHATDVEKAGREAVDDLAADLMSDADGVSGPSSPAAELLSFHPAVAEGLLTWAENALGSRETAAAGELTLIRLADARGDSVGERAEKALGSLREAPPESAGDSLRSVVAEAVPGDSQITPPTLLPAPATLRPFFQSHVLAVSTDGARLDVLDAGAPGGRTTVAARFPLLGQVTSSTVQQFNQIRGLVQMGLSTSYRRPTGRMAVGSAGGVIFPVTRGAVGAVHPETGITLWNRPVEGAAPYSSGKLALGVPASSEEAPQIMQRAARWARSGDQRPRSGVVAANAEIVVVLDDRTLTALDALTGETIWLRRRLEPQNATAIATSTAVIVAPGNSASPPGLALAARDGFPLPTAERALDVVTKALAVAGAGIVHVFEGPGGGYFFTSWDPGDDRPLWTRGVNGEAKLIVLPGAGVPIGVIVSPDGPDDDDEEEGLLVDLRTGASVTLGGVNTGGASLAAIADADRVLIAARPTRGTSRRYSINRLSTLTVGGTIDVFDRDGGRLWRTDGSGSELLWDGLDRASFVTLLTAETDAGRGELTEVELVALDKQTGRELMRALVPVLDELEESAVTPAGDVLHLWNNNNQLQEHWRMRLTEAGDRVAPEADAADGTPTDDAATGEAADARPVNPSLRRDAGEVRRDRSPEALRREALRVQALDRVEQLLDRERANGDRTELQMQQIEQLRERMRDQLERRPPR</sequence>
<accession>A0ABX1VBI7</accession>
<dbReference type="InterPro" id="IPR002372">
    <property type="entry name" value="PQQ_rpt_dom"/>
</dbReference>
<feature type="region of interest" description="Disordered" evidence="2">
    <location>
        <begin position="625"/>
        <end position="655"/>
    </location>
</feature>
<feature type="domain" description="Pyrrolo-quinoline quinone repeat" evidence="3">
    <location>
        <begin position="214"/>
        <end position="451"/>
    </location>
</feature>
<comment type="caution">
    <text evidence="4">The sequence shown here is derived from an EMBL/GenBank/DDBJ whole genome shotgun (WGS) entry which is preliminary data.</text>
</comment>
<feature type="region of interest" description="Disordered" evidence="2">
    <location>
        <begin position="1278"/>
        <end position="1322"/>
    </location>
</feature>
<dbReference type="Gene3D" id="2.40.128.630">
    <property type="match status" value="1"/>
</dbReference>
<dbReference type="SMART" id="SM00564">
    <property type="entry name" value="PQQ"/>
    <property type="match status" value="6"/>
</dbReference>
<dbReference type="InterPro" id="IPR011047">
    <property type="entry name" value="Quinoprotein_ADH-like_sf"/>
</dbReference>
<evidence type="ECO:0000259" key="3">
    <source>
        <dbReference type="Pfam" id="PF13360"/>
    </source>
</evidence>
<evidence type="ECO:0000256" key="1">
    <source>
        <dbReference type="SAM" id="Coils"/>
    </source>
</evidence>
<evidence type="ECO:0000313" key="5">
    <source>
        <dbReference type="Proteomes" id="UP000609651"/>
    </source>
</evidence>
<feature type="domain" description="Pyrrolo-quinoline quinone repeat" evidence="3">
    <location>
        <begin position="892"/>
        <end position="1005"/>
    </location>
</feature>
<proteinExistence type="predicted"/>
<dbReference type="EMBL" id="WTPX01000014">
    <property type="protein sequence ID" value="NNJ24698.1"/>
    <property type="molecule type" value="Genomic_DNA"/>
</dbReference>
<organism evidence="4 5">
    <name type="scientific">Alienimonas chondri</name>
    <dbReference type="NCBI Taxonomy" id="2681879"/>
    <lineage>
        <taxon>Bacteria</taxon>
        <taxon>Pseudomonadati</taxon>
        <taxon>Planctomycetota</taxon>
        <taxon>Planctomycetia</taxon>
        <taxon>Planctomycetales</taxon>
        <taxon>Planctomycetaceae</taxon>
        <taxon>Alienimonas</taxon>
    </lineage>
</organism>
<dbReference type="Gene3D" id="2.130.10.10">
    <property type="entry name" value="YVTN repeat-like/Quinoprotein amine dehydrogenase"/>
    <property type="match status" value="2"/>
</dbReference>
<dbReference type="PANTHER" id="PTHR34512">
    <property type="entry name" value="CELL SURFACE PROTEIN"/>
    <property type="match status" value="1"/>
</dbReference>
<feature type="compositionally biased region" description="Low complexity" evidence="2">
    <location>
        <begin position="1279"/>
        <end position="1296"/>
    </location>
</feature>
<reference evidence="4 5" key="1">
    <citation type="journal article" date="2020" name="Syst. Appl. Microbiol.">
        <title>Alienimonas chondri sp. nov., a novel planctomycete isolated from the biofilm of the red alga Chondrus crispus.</title>
        <authorList>
            <person name="Vitorino I."/>
            <person name="Albuquerque L."/>
            <person name="Wiegand S."/>
            <person name="Kallscheuer N."/>
            <person name="da Costa M.S."/>
            <person name="Lobo-da-Cunha A."/>
            <person name="Jogler C."/>
            <person name="Lage O.M."/>
        </authorList>
    </citation>
    <scope>NUCLEOTIDE SEQUENCE [LARGE SCALE GENOMIC DNA]</scope>
    <source>
        <strain evidence="4 5">LzC2</strain>
    </source>
</reference>
<gene>
    <name evidence="4" type="primary">bamB_4</name>
    <name evidence="4" type="ORF">LzC2_07570</name>
</gene>